<evidence type="ECO:0000313" key="3">
    <source>
        <dbReference type="EMBL" id="GFH19119.1"/>
    </source>
</evidence>
<dbReference type="EC" id="3.4.16.-" evidence="2"/>
<gene>
    <name evidence="3" type="ORF">HaLaN_16019</name>
</gene>
<keyword evidence="4" id="KW-1185">Reference proteome</keyword>
<dbReference type="Gene3D" id="3.40.50.1820">
    <property type="entry name" value="alpha/beta hydrolase"/>
    <property type="match status" value="1"/>
</dbReference>
<dbReference type="PANTHER" id="PTHR11802">
    <property type="entry name" value="SERINE PROTEASE FAMILY S10 SERINE CARBOXYPEPTIDASE"/>
    <property type="match status" value="1"/>
</dbReference>
<keyword evidence="2" id="KW-0645">Protease</keyword>
<comment type="similarity">
    <text evidence="1 2">Belongs to the peptidase S10 family.</text>
</comment>
<accession>A0A699ZI11</accession>
<organism evidence="3 4">
    <name type="scientific">Haematococcus lacustris</name>
    <name type="common">Green alga</name>
    <name type="synonym">Haematococcus pluvialis</name>
    <dbReference type="NCBI Taxonomy" id="44745"/>
    <lineage>
        <taxon>Eukaryota</taxon>
        <taxon>Viridiplantae</taxon>
        <taxon>Chlorophyta</taxon>
        <taxon>core chlorophytes</taxon>
        <taxon>Chlorophyceae</taxon>
        <taxon>CS clade</taxon>
        <taxon>Chlamydomonadales</taxon>
        <taxon>Haematococcaceae</taxon>
        <taxon>Haematococcus</taxon>
    </lineage>
</organism>
<protein>
    <recommendedName>
        <fullName evidence="2">Carboxypeptidase</fullName>
        <ecNumber evidence="2">3.4.16.-</ecNumber>
    </recommendedName>
</protein>
<sequence>MFFVFFEAAQHADDTTPIILWLQGGPGCSSLFGMLYINGPCWVNEDDMSLRPNPGSWNRLFGMLFVEQPLGTGFSVPGDQGIPRTEVEVAADLYAGLNNWYRRYPHYQRRPLIVTGESYAGCHTSSVLWLPCPALQHPRDIGSEVDAPLFTLGGLAIGNGWTDAPTQQLVQGEVAWSMGLIDTEQRRQVDALSQQVVELLRSKAWTKARHLSDLANEIITNASASATLEDVRRNIGYDGTELVDRYLNQHAVRQHLGVSPPSMRWLSCSAEVDAVLGHDVGG</sequence>
<evidence type="ECO:0000256" key="1">
    <source>
        <dbReference type="ARBA" id="ARBA00009431"/>
    </source>
</evidence>
<comment type="caution">
    <text evidence="3">The sequence shown here is derived from an EMBL/GenBank/DDBJ whole genome shotgun (WGS) entry which is preliminary data.</text>
</comment>
<dbReference type="AlphaFoldDB" id="A0A699ZI11"/>
<dbReference type="GO" id="GO:0004185">
    <property type="term" value="F:serine-type carboxypeptidase activity"/>
    <property type="evidence" value="ECO:0007669"/>
    <property type="project" value="UniProtKB-UniRule"/>
</dbReference>
<keyword evidence="2 3" id="KW-0121">Carboxypeptidase</keyword>
<name>A0A699ZI11_HAELA</name>
<dbReference type="SUPFAM" id="SSF53474">
    <property type="entry name" value="alpha/beta-Hydrolases"/>
    <property type="match status" value="1"/>
</dbReference>
<dbReference type="PRINTS" id="PR00724">
    <property type="entry name" value="CRBOXYPTASEC"/>
</dbReference>
<evidence type="ECO:0000313" key="4">
    <source>
        <dbReference type="Proteomes" id="UP000485058"/>
    </source>
</evidence>
<dbReference type="InterPro" id="IPR018202">
    <property type="entry name" value="Ser_caboxypep_ser_AS"/>
</dbReference>
<dbReference type="GO" id="GO:0006508">
    <property type="term" value="P:proteolysis"/>
    <property type="evidence" value="ECO:0007669"/>
    <property type="project" value="UniProtKB-KW"/>
</dbReference>
<dbReference type="PROSITE" id="PS00131">
    <property type="entry name" value="CARBOXYPEPT_SER_SER"/>
    <property type="match status" value="1"/>
</dbReference>
<dbReference type="PANTHER" id="PTHR11802:SF449">
    <property type="entry name" value="CARBOXYPEPTIDASE"/>
    <property type="match status" value="1"/>
</dbReference>
<reference evidence="3 4" key="1">
    <citation type="submission" date="2020-02" db="EMBL/GenBank/DDBJ databases">
        <title>Draft genome sequence of Haematococcus lacustris strain NIES-144.</title>
        <authorList>
            <person name="Morimoto D."/>
            <person name="Nakagawa S."/>
            <person name="Yoshida T."/>
            <person name="Sawayama S."/>
        </authorList>
    </citation>
    <scope>NUCLEOTIDE SEQUENCE [LARGE SCALE GENOMIC DNA]</scope>
    <source>
        <strain evidence="3 4">NIES-144</strain>
    </source>
</reference>
<proteinExistence type="inferred from homology"/>
<dbReference type="EMBL" id="BLLF01001409">
    <property type="protein sequence ID" value="GFH19119.1"/>
    <property type="molecule type" value="Genomic_DNA"/>
</dbReference>
<evidence type="ECO:0000256" key="2">
    <source>
        <dbReference type="RuleBase" id="RU361156"/>
    </source>
</evidence>
<dbReference type="Pfam" id="PF00450">
    <property type="entry name" value="Peptidase_S10"/>
    <property type="match status" value="1"/>
</dbReference>
<feature type="non-terminal residue" evidence="3">
    <location>
        <position position="1"/>
    </location>
</feature>
<dbReference type="Proteomes" id="UP000485058">
    <property type="component" value="Unassembled WGS sequence"/>
</dbReference>
<keyword evidence="2" id="KW-0378">Hydrolase</keyword>
<dbReference type="InterPro" id="IPR001563">
    <property type="entry name" value="Peptidase_S10"/>
</dbReference>
<dbReference type="InterPro" id="IPR029058">
    <property type="entry name" value="AB_hydrolase_fold"/>
</dbReference>